<reference evidence="1" key="1">
    <citation type="submission" date="2016-01" db="EMBL/GenBank/DDBJ databases">
        <authorList>
            <person name="Peeters C."/>
        </authorList>
    </citation>
    <scope>NUCLEOTIDE SEQUENCE [LARGE SCALE GENOMIC DNA]</scope>
    <source>
        <strain evidence="1">LMG 29317</strain>
    </source>
</reference>
<protein>
    <submittedName>
        <fullName evidence="1">Uncharacterized protein</fullName>
    </submittedName>
</protein>
<dbReference type="Proteomes" id="UP000055019">
    <property type="component" value="Unassembled WGS sequence"/>
</dbReference>
<dbReference type="AlphaFoldDB" id="A0A158J2T6"/>
<comment type="caution">
    <text evidence="1">The sequence shown here is derived from an EMBL/GenBank/DDBJ whole genome shotgun (WGS) entry which is preliminary data.</text>
</comment>
<name>A0A158J2T6_9BURK</name>
<evidence type="ECO:0000313" key="2">
    <source>
        <dbReference type="Proteomes" id="UP000055019"/>
    </source>
</evidence>
<accession>A0A158J2T6</accession>
<organism evidence="1 2">
    <name type="scientific">Caballeronia arvi</name>
    <dbReference type="NCBI Taxonomy" id="1777135"/>
    <lineage>
        <taxon>Bacteria</taxon>
        <taxon>Pseudomonadati</taxon>
        <taxon>Pseudomonadota</taxon>
        <taxon>Betaproteobacteria</taxon>
        <taxon>Burkholderiales</taxon>
        <taxon>Burkholderiaceae</taxon>
        <taxon>Caballeronia</taxon>
    </lineage>
</organism>
<sequence length="70" mass="8079">MDREQQCFTVALLAASLPVCVFSNQELPSADYQVIAPDRQDERSLVSEIEIVARQNKSFLARLPKLRWTW</sequence>
<proteinExistence type="predicted"/>
<gene>
    <name evidence="1" type="ORF">AWB74_03328</name>
</gene>
<dbReference type="EMBL" id="FCOM02000012">
    <property type="protein sequence ID" value="SAL63252.1"/>
    <property type="molecule type" value="Genomic_DNA"/>
</dbReference>
<evidence type="ECO:0000313" key="1">
    <source>
        <dbReference type="EMBL" id="SAL63252.1"/>
    </source>
</evidence>
<keyword evidence="2" id="KW-1185">Reference proteome</keyword>